<keyword evidence="1" id="KW-1133">Transmembrane helix</keyword>
<proteinExistence type="predicted"/>
<sequence length="301" mass="34779">MSTNEKYRQLQDILSNVAGILLIIPLAPFICRFIPPVIVADINIDLIISFIVAIILVRITLWLVKPMVLPASILIIVILLINQLAGGYSFQGIFRDYKTFAYTNWKVREEKQSDLLNVSPYLFDKPADKVTKRVKAKIQDTDSTVRNFSVKHSLEFFKSYETKYKMITRYLSLFKYINQNFNYVPDSQRDEYYASPKETILNGLGGDCDDHSILMASCLMSIGAKCRLVIIDGHMYPEMFVGNKKDFEVMQQAIIQLFNNSQIHRIYYHEFNGNYWINLDYTASYPGGPYMNDKVKLVIEP</sequence>
<dbReference type="Gene3D" id="3.10.620.30">
    <property type="match status" value="1"/>
</dbReference>
<comment type="caution">
    <text evidence="3">The sequence shown here is derived from an EMBL/GenBank/DDBJ whole genome shotgun (WGS) entry which is preliminary data.</text>
</comment>
<accession>A0ABV3ZF72</accession>
<feature type="transmembrane region" description="Helical" evidence="1">
    <location>
        <begin position="70"/>
        <end position="90"/>
    </location>
</feature>
<gene>
    <name evidence="3" type="ORF">QTN47_06360</name>
</gene>
<dbReference type="InterPro" id="IPR038765">
    <property type="entry name" value="Papain-like_cys_pep_sf"/>
</dbReference>
<evidence type="ECO:0000313" key="3">
    <source>
        <dbReference type="EMBL" id="MEX6687108.1"/>
    </source>
</evidence>
<dbReference type="EMBL" id="JAULBC010000002">
    <property type="protein sequence ID" value="MEX6687108.1"/>
    <property type="molecule type" value="Genomic_DNA"/>
</dbReference>
<dbReference type="SUPFAM" id="SSF54001">
    <property type="entry name" value="Cysteine proteinases"/>
    <property type="match status" value="1"/>
</dbReference>
<keyword evidence="1" id="KW-0812">Transmembrane</keyword>
<dbReference type="RefSeq" id="WP_369328512.1">
    <property type="nucleotide sequence ID" value="NZ_JAULBC010000002.1"/>
</dbReference>
<dbReference type="Pfam" id="PF01841">
    <property type="entry name" value="Transglut_core"/>
    <property type="match status" value="1"/>
</dbReference>
<evidence type="ECO:0000256" key="1">
    <source>
        <dbReference type="SAM" id="Phobius"/>
    </source>
</evidence>
<keyword evidence="4" id="KW-1185">Reference proteome</keyword>
<evidence type="ECO:0000259" key="2">
    <source>
        <dbReference type="Pfam" id="PF01841"/>
    </source>
</evidence>
<reference evidence="3 4" key="1">
    <citation type="submission" date="2023-07" db="EMBL/GenBank/DDBJ databases">
        <authorList>
            <person name="Lian W.-H."/>
        </authorList>
    </citation>
    <scope>NUCLEOTIDE SEQUENCE [LARGE SCALE GENOMIC DNA]</scope>
    <source>
        <strain evidence="3 4">SYSU DXS3180</strain>
    </source>
</reference>
<evidence type="ECO:0000313" key="4">
    <source>
        <dbReference type="Proteomes" id="UP001560573"/>
    </source>
</evidence>
<feature type="transmembrane region" description="Helical" evidence="1">
    <location>
        <begin position="46"/>
        <end position="64"/>
    </location>
</feature>
<keyword evidence="1" id="KW-0472">Membrane</keyword>
<organism evidence="3 4">
    <name type="scientific">Danxiaibacter flavus</name>
    <dbReference type="NCBI Taxonomy" id="3049108"/>
    <lineage>
        <taxon>Bacteria</taxon>
        <taxon>Pseudomonadati</taxon>
        <taxon>Bacteroidota</taxon>
        <taxon>Chitinophagia</taxon>
        <taxon>Chitinophagales</taxon>
        <taxon>Chitinophagaceae</taxon>
        <taxon>Danxiaibacter</taxon>
    </lineage>
</organism>
<feature type="domain" description="Transglutaminase-like" evidence="2">
    <location>
        <begin position="168"/>
        <end position="242"/>
    </location>
</feature>
<dbReference type="Proteomes" id="UP001560573">
    <property type="component" value="Unassembled WGS sequence"/>
</dbReference>
<protein>
    <submittedName>
        <fullName evidence="3">Transglutaminase family protein</fullName>
    </submittedName>
</protein>
<dbReference type="InterPro" id="IPR002931">
    <property type="entry name" value="Transglutaminase-like"/>
</dbReference>
<feature type="transmembrane region" description="Helical" evidence="1">
    <location>
        <begin position="13"/>
        <end position="34"/>
    </location>
</feature>
<name>A0ABV3ZF72_9BACT</name>